<dbReference type="GO" id="GO:0043103">
    <property type="term" value="P:hypoxanthine salvage"/>
    <property type="evidence" value="ECO:0007669"/>
    <property type="project" value="TreeGrafter"/>
</dbReference>
<evidence type="ECO:0008006" key="3">
    <source>
        <dbReference type="Google" id="ProtNLM"/>
    </source>
</evidence>
<name>A0A3N0G4X6_9GAMM</name>
<dbReference type="PANTHER" id="PTHR11409:SF43">
    <property type="entry name" value="ADENOSINE DEAMINASE"/>
    <property type="match status" value="1"/>
</dbReference>
<comment type="caution">
    <text evidence="1">The sequence shown here is derived from an EMBL/GenBank/DDBJ whole genome shotgun (WGS) entry which is preliminary data.</text>
</comment>
<dbReference type="OrthoDB" id="8772092at2"/>
<dbReference type="EMBL" id="RJLR01000012">
    <property type="protein sequence ID" value="RNM07553.1"/>
    <property type="molecule type" value="Genomic_DNA"/>
</dbReference>
<accession>A0A3N0G4X6</accession>
<dbReference type="AlphaFoldDB" id="A0A3N0G4X6"/>
<sequence length="817" mass="95342">MFLNQYLLAEPRLYELLLTQLPLLLSGECSTLPEKDIEAVTYNSWYQRQFTHTDPMFERHWEHLLSRQHEARGWCRALLGQAARYHLEDDSRRLAVRQSRFGEWQNWVANQSGFPVIAYQLEQMWCGKACPPLFELLARLKQTLGYRPIVSPWHPRVEDYLRREGLHEAHMHLNGTTFVELMWHHSLLNPDALINEMEKSRKDDPTRLRRFYAVAHSLDTPVKVSHMLHIARYCREWLLRWAEGRYHPEREGKPAKQHFADLLRCNDIVAPDAGFFAWEQAAYAQEQQYQGLCELHFHIRVLHALRTRSSATEDACYWLYVLCMNLFQRLLVQRTDQIGFDQFQKFTELGPREPIEKDYAARFYQLHGEQASGTSVMATIEGRFAPKDTPSKNKQLITRILDGFWDYQNPTALSLDKPQELNALAQACLTATRPALRLVVHFIKRRWDYRDGSSHFSVLREDVLARAHTLFQVLDEFPALRSLLTGFDAAANEREAPPEVFAVLFRQARRQGIAHFTYHAGEDFEHLISGIRAVYDSLTLLELSNGDRIGHATAIGIMPAFWRAKLPDTLFIKQGEWLENLLFARKLLLEQREGSDLSLVRLDSEIAMLAYRIFEQHPSAIVLQHFFDGRGLDPIQVRNYLHDQADRPIGWVGEEFDRVVEFANRHGKEALSLLKQRWFDAEVIKRYEASAEFDTAFLPDAILLAAQQYVQKRIREKQVVIETLPTSNVRISYYNDITQHHVFRWMHIPGRYVEGDHRMSVALGSDDQGIFVTDMKGEFYHLFTVLMNEFHYSEQEALAQVAALNENGRIYRFDYPL</sequence>
<reference evidence="1 2" key="1">
    <citation type="submission" date="2018-11" db="EMBL/GenBank/DDBJ databases">
        <title>Characterization of surface water Dickeya isolates.</title>
        <authorList>
            <person name="Van Gijsegem F."/>
            <person name="Pedron J."/>
        </authorList>
    </citation>
    <scope>NUCLEOTIDE SEQUENCE [LARGE SCALE GENOMIC DNA]</scope>
    <source>
        <strain evidence="1 2">FVG1-MFV-O17</strain>
    </source>
</reference>
<gene>
    <name evidence="1" type="ORF">EF878_06300</name>
</gene>
<dbReference type="GO" id="GO:0006154">
    <property type="term" value="P:adenosine catabolic process"/>
    <property type="evidence" value="ECO:0007669"/>
    <property type="project" value="TreeGrafter"/>
</dbReference>
<dbReference type="RefSeq" id="WP_123252276.1">
    <property type="nucleotide sequence ID" value="NZ_RJLR01000012.1"/>
</dbReference>
<dbReference type="SUPFAM" id="SSF51556">
    <property type="entry name" value="Metallo-dependent hydrolases"/>
    <property type="match status" value="2"/>
</dbReference>
<dbReference type="PANTHER" id="PTHR11409">
    <property type="entry name" value="ADENOSINE DEAMINASE"/>
    <property type="match status" value="1"/>
</dbReference>
<evidence type="ECO:0000313" key="1">
    <source>
        <dbReference type="EMBL" id="RNM07553.1"/>
    </source>
</evidence>
<dbReference type="GO" id="GO:0004000">
    <property type="term" value="F:adenosine deaminase activity"/>
    <property type="evidence" value="ECO:0007669"/>
    <property type="project" value="TreeGrafter"/>
</dbReference>
<dbReference type="GO" id="GO:0005829">
    <property type="term" value="C:cytosol"/>
    <property type="evidence" value="ECO:0007669"/>
    <property type="project" value="TreeGrafter"/>
</dbReference>
<protein>
    <recommendedName>
        <fullName evidence="3">Adenosine deaminase</fullName>
    </recommendedName>
</protein>
<evidence type="ECO:0000313" key="2">
    <source>
        <dbReference type="Proteomes" id="UP000276061"/>
    </source>
</evidence>
<organism evidence="1 2">
    <name type="scientific">Dickeya undicola</name>
    <dbReference type="NCBI Taxonomy" id="1577887"/>
    <lineage>
        <taxon>Bacteria</taxon>
        <taxon>Pseudomonadati</taxon>
        <taxon>Pseudomonadota</taxon>
        <taxon>Gammaproteobacteria</taxon>
        <taxon>Enterobacterales</taxon>
        <taxon>Pectobacteriaceae</taxon>
        <taxon>Dickeya</taxon>
    </lineage>
</organism>
<dbReference type="Proteomes" id="UP000276061">
    <property type="component" value="Unassembled WGS sequence"/>
</dbReference>
<dbReference type="InterPro" id="IPR006330">
    <property type="entry name" value="Ado/ade_deaminase"/>
</dbReference>
<dbReference type="InterPro" id="IPR032466">
    <property type="entry name" value="Metal_Hydrolase"/>
</dbReference>
<dbReference type="Gene3D" id="3.20.20.140">
    <property type="entry name" value="Metal-dependent hydrolases"/>
    <property type="match status" value="2"/>
</dbReference>
<dbReference type="GO" id="GO:0046103">
    <property type="term" value="P:inosine biosynthetic process"/>
    <property type="evidence" value="ECO:0007669"/>
    <property type="project" value="TreeGrafter"/>
</dbReference>
<proteinExistence type="predicted"/>